<keyword evidence="1" id="KW-0472">Membrane</keyword>
<protein>
    <submittedName>
        <fullName evidence="2">Uncharacterized protein</fullName>
    </submittedName>
</protein>
<evidence type="ECO:0000256" key="1">
    <source>
        <dbReference type="SAM" id="Phobius"/>
    </source>
</evidence>
<keyword evidence="1" id="KW-1133">Transmembrane helix</keyword>
<reference evidence="2" key="1">
    <citation type="journal article" date="2021" name="Proc. Natl. Acad. Sci. U.S.A.">
        <title>A Catalog of Tens of Thousands of Viruses from Human Metagenomes Reveals Hidden Associations with Chronic Diseases.</title>
        <authorList>
            <person name="Tisza M.J."/>
            <person name="Buck C.B."/>
        </authorList>
    </citation>
    <scope>NUCLEOTIDE SEQUENCE</scope>
    <source>
        <strain evidence="2">CtZpP9</strain>
    </source>
</reference>
<accession>A0A8S5MW69</accession>
<dbReference type="EMBL" id="BK014998">
    <property type="protein sequence ID" value="DAD86392.1"/>
    <property type="molecule type" value="Genomic_DNA"/>
</dbReference>
<sequence length="184" mass="20015">MRPCQRETSMMCLGILRLLVQSGLYAGPPAGGDILNGKSAVKLMQLDLSYIKPDHLLYLLCSQQVQHGRFQCSKTLVSGGELSLLFSLFAGFGLRGQLLSSVQVVHLYLLFFVPSVFCLYAGHVHHFLHILATVGVLGNGLVVAHLFHSLHSIVMDSSGLVFQPAQRQVRAFNGVAVGVNDFHG</sequence>
<evidence type="ECO:0000313" key="2">
    <source>
        <dbReference type="EMBL" id="DAD86392.1"/>
    </source>
</evidence>
<feature type="transmembrane region" description="Helical" evidence="1">
    <location>
        <begin position="104"/>
        <end position="122"/>
    </location>
</feature>
<organism evidence="2">
    <name type="scientific">Siphoviridae sp. ctZpP9</name>
    <dbReference type="NCBI Taxonomy" id="2826386"/>
    <lineage>
        <taxon>Viruses</taxon>
        <taxon>Duplodnaviria</taxon>
        <taxon>Heunggongvirae</taxon>
        <taxon>Uroviricota</taxon>
        <taxon>Caudoviricetes</taxon>
    </lineage>
</organism>
<name>A0A8S5MW69_9CAUD</name>
<proteinExistence type="predicted"/>
<keyword evidence="1" id="KW-0812">Transmembrane</keyword>
<feature type="transmembrane region" description="Helical" evidence="1">
    <location>
        <begin position="128"/>
        <end position="147"/>
    </location>
</feature>